<organism evidence="2 3">
    <name type="scientific">Flavobacterium hydrophilum</name>
    <dbReference type="NCBI Taxonomy" id="2211445"/>
    <lineage>
        <taxon>Bacteria</taxon>
        <taxon>Pseudomonadati</taxon>
        <taxon>Bacteroidota</taxon>
        <taxon>Flavobacteriia</taxon>
        <taxon>Flavobacteriales</taxon>
        <taxon>Flavobacteriaceae</taxon>
        <taxon>Flavobacterium</taxon>
    </lineage>
</organism>
<keyword evidence="3" id="KW-1185">Reference proteome</keyword>
<sequence>MKNHLKYCLGLMAFVSFFACSNDDSKSEEPVLDPAVAIKLASDFAVDQYNVIEINPDVTIENAADKVATYVWSVKVTGSDGIIKDSIVGDSKNLMFISPEATNYVLDFTVTVGGIVKKASVKVTVSETGKTYNSKALSLIDFVPGPAYNIDNYDFPTKAQVMEKVQADLENGEDISLGTFGGYITIAFDHTVVNAYGKRDFTVQMNNSAKYSPASVFVAYDANKNGKADENEWYEIAGSEYYKSTTVKNYEMTYFKPDANKPAVKGIMNWEFDKEYIKWTTNKNTSGNITKVDKRKFSDYYPNWMGNSYTVKGTKINIPVKDVSDGLGTAFNIGTFEWGYGGIKDPSIDISWAVDNDGKKVHLPGVDFVKVYVPTFVEMGANCLLFGSFQEVSDLNFEQ</sequence>
<proteinExistence type="predicted"/>
<feature type="chain" id="PRO_5015874239" description="Cell surface protein" evidence="1">
    <location>
        <begin position="22"/>
        <end position="399"/>
    </location>
</feature>
<name>A0A2V4C6X0_9FLAO</name>
<evidence type="ECO:0000313" key="2">
    <source>
        <dbReference type="EMBL" id="PXY47121.1"/>
    </source>
</evidence>
<evidence type="ECO:0008006" key="4">
    <source>
        <dbReference type="Google" id="ProtNLM"/>
    </source>
</evidence>
<keyword evidence="1" id="KW-0732">Signal</keyword>
<protein>
    <recommendedName>
        <fullName evidence="4">Cell surface protein</fullName>
    </recommendedName>
</protein>
<dbReference type="AlphaFoldDB" id="A0A2V4C6X0"/>
<accession>A0A2V4C6X0</accession>
<dbReference type="Proteomes" id="UP000247681">
    <property type="component" value="Unassembled WGS sequence"/>
</dbReference>
<evidence type="ECO:0000313" key="3">
    <source>
        <dbReference type="Proteomes" id="UP000247681"/>
    </source>
</evidence>
<dbReference type="PROSITE" id="PS51257">
    <property type="entry name" value="PROKAR_LIPOPROTEIN"/>
    <property type="match status" value="1"/>
</dbReference>
<dbReference type="RefSeq" id="WP_110346122.1">
    <property type="nucleotide sequence ID" value="NZ_QJHL01000001.1"/>
</dbReference>
<feature type="signal peptide" evidence="1">
    <location>
        <begin position="1"/>
        <end position="21"/>
    </location>
</feature>
<comment type="caution">
    <text evidence="2">The sequence shown here is derived from an EMBL/GenBank/DDBJ whole genome shotgun (WGS) entry which is preliminary data.</text>
</comment>
<gene>
    <name evidence="2" type="ORF">DMB68_08235</name>
</gene>
<evidence type="ECO:0000256" key="1">
    <source>
        <dbReference type="SAM" id="SignalP"/>
    </source>
</evidence>
<dbReference type="OrthoDB" id="975810at2"/>
<dbReference type="EMBL" id="QJHL01000001">
    <property type="protein sequence ID" value="PXY47121.1"/>
    <property type="molecule type" value="Genomic_DNA"/>
</dbReference>
<reference evidence="2 3" key="1">
    <citation type="submission" date="2018-05" db="EMBL/GenBank/DDBJ databases">
        <title>Flavobacterium sp. strain IMCC34758, incomplete genome.</title>
        <authorList>
            <person name="Joung Y."/>
        </authorList>
    </citation>
    <scope>NUCLEOTIDE SEQUENCE [LARGE SCALE GENOMIC DNA]</scope>
    <source>
        <strain evidence="2 3">IMCC34758</strain>
    </source>
</reference>